<protein>
    <submittedName>
        <fullName evidence="4">Related to nitrogen metabolic regulation protein nmr</fullName>
    </submittedName>
</protein>
<name>A0A1L7WVF7_9HELO</name>
<gene>
    <name evidence="4" type="ORF">PAC_06592</name>
</gene>
<dbReference type="CDD" id="cd05251">
    <property type="entry name" value="NmrA_like_SDR_a"/>
    <property type="match status" value="1"/>
</dbReference>
<dbReference type="STRING" id="576137.A0A1L7WVF7"/>
<organism evidence="4 5">
    <name type="scientific">Phialocephala subalpina</name>
    <dbReference type="NCBI Taxonomy" id="576137"/>
    <lineage>
        <taxon>Eukaryota</taxon>
        <taxon>Fungi</taxon>
        <taxon>Dikarya</taxon>
        <taxon>Ascomycota</taxon>
        <taxon>Pezizomycotina</taxon>
        <taxon>Leotiomycetes</taxon>
        <taxon>Helotiales</taxon>
        <taxon>Mollisiaceae</taxon>
        <taxon>Phialocephala</taxon>
        <taxon>Phialocephala fortinii species complex</taxon>
    </lineage>
</organism>
<evidence type="ECO:0000256" key="1">
    <source>
        <dbReference type="ARBA" id="ARBA00006328"/>
    </source>
</evidence>
<reference evidence="4 5" key="1">
    <citation type="submission" date="2016-03" db="EMBL/GenBank/DDBJ databases">
        <authorList>
            <person name="Ploux O."/>
        </authorList>
    </citation>
    <scope>NUCLEOTIDE SEQUENCE [LARGE SCALE GENOMIC DNA]</scope>
    <source>
        <strain evidence="4 5">UAMH 11012</strain>
    </source>
</reference>
<dbReference type="PANTHER" id="PTHR42748:SF31">
    <property type="entry name" value="NMRA-LIKE DOMAIN-CONTAINING PROTEIN-RELATED"/>
    <property type="match status" value="1"/>
</dbReference>
<proteinExistence type="inferred from homology"/>
<evidence type="ECO:0000313" key="4">
    <source>
        <dbReference type="EMBL" id="CZR56703.1"/>
    </source>
</evidence>
<dbReference type="Gene3D" id="3.90.25.10">
    <property type="entry name" value="UDP-galactose 4-epimerase, domain 1"/>
    <property type="match status" value="1"/>
</dbReference>
<dbReference type="InterPro" id="IPR036291">
    <property type="entry name" value="NAD(P)-bd_dom_sf"/>
</dbReference>
<dbReference type="GO" id="GO:0005634">
    <property type="term" value="C:nucleus"/>
    <property type="evidence" value="ECO:0007669"/>
    <property type="project" value="TreeGrafter"/>
</dbReference>
<feature type="domain" description="NmrA-like" evidence="3">
    <location>
        <begin position="4"/>
        <end position="286"/>
    </location>
</feature>
<accession>A0A1L7WVF7</accession>
<evidence type="ECO:0000256" key="2">
    <source>
        <dbReference type="ARBA" id="ARBA00022857"/>
    </source>
</evidence>
<keyword evidence="2" id="KW-0521">NADP</keyword>
<dbReference type="PANTHER" id="PTHR42748">
    <property type="entry name" value="NITROGEN METABOLITE REPRESSION PROTEIN NMRA FAMILY MEMBER"/>
    <property type="match status" value="1"/>
</dbReference>
<dbReference type="InterPro" id="IPR051164">
    <property type="entry name" value="NmrA-like_oxidored"/>
</dbReference>
<dbReference type="SUPFAM" id="SSF51735">
    <property type="entry name" value="NAD(P)-binding Rossmann-fold domains"/>
    <property type="match status" value="1"/>
</dbReference>
<comment type="similarity">
    <text evidence="1">Belongs to the NmrA-type oxidoreductase family.</text>
</comment>
<evidence type="ECO:0000313" key="5">
    <source>
        <dbReference type="Proteomes" id="UP000184330"/>
    </source>
</evidence>
<dbReference type="EMBL" id="FJOG01000008">
    <property type="protein sequence ID" value="CZR56703.1"/>
    <property type="molecule type" value="Genomic_DNA"/>
</dbReference>
<keyword evidence="5" id="KW-1185">Reference proteome</keyword>
<dbReference type="Proteomes" id="UP000184330">
    <property type="component" value="Unassembled WGS sequence"/>
</dbReference>
<evidence type="ECO:0000259" key="3">
    <source>
        <dbReference type="Pfam" id="PF05368"/>
    </source>
</evidence>
<sequence length="317" mass="34493">MSSKKLLVVFGATGNQGGSVILTVLSDPFLSSQFQLRGITRDPTKPSAAALSSQGVELVKADLDDKESLKKALEGAYAVFAVTNWQEVLDKKREVQQGKNIADVAKEVGVQQVIWSSLPNVSKITGGKNTGVLHFDSKAVVEEYMKSIGLPATFLLLGVFFHYSLFQLVPTSSDPAKKSYTLKVPLPLSTKYALIDANKDVGKYVKSILLNRDALLGKQVLGGVREYSIEEAAGILRDVGGLDVKAAQVSEVEYRGILAAVGFPEFLQDDMVSNMKYIEEYGFFGGEDVKRDHHLLTEPLETFEQWVASSPAVAAMK</sequence>
<dbReference type="Pfam" id="PF05368">
    <property type="entry name" value="NmrA"/>
    <property type="match status" value="1"/>
</dbReference>
<dbReference type="OrthoDB" id="300709at2759"/>
<dbReference type="InterPro" id="IPR008030">
    <property type="entry name" value="NmrA-like"/>
</dbReference>
<dbReference type="AlphaFoldDB" id="A0A1L7WVF7"/>
<dbReference type="Gene3D" id="3.40.50.720">
    <property type="entry name" value="NAD(P)-binding Rossmann-like Domain"/>
    <property type="match status" value="1"/>
</dbReference>